<sequence length="314" mass="36400">MISKLTFFLIAILFLFSCKEKKTRKAGVNMQDFIIAISDYARAQDPDFILIPQNGEEILFDDIDPENSVNPRLVQAIDGYGVEELFYNGSSYSPDDYRLNILRQVSPELKIMVADYLSDDSNTSNAFQSADDKQFIAFPRASSNYDYKYIPSTVYHENANNIQTLTQAQNYLYLISTDNYSDKASFLSAIQQTNFDVVIIDAFFGDELLTSTEVASLKTKLNGGQRLVISYMNIGSAEKYRYYWKKTWGLHHPLWLKKKYDGYKDEIWVKFWKKDWQEIIYGKSDSYTQKLLDAGFDGAYLDNVEGFYFLYHKD</sequence>
<reference evidence="3" key="2">
    <citation type="submission" date="2011-02" db="EMBL/GenBank/DDBJ databases">
        <title>The complete genome of Fluviicola taffensis DSM 16823.</title>
        <authorList>
            <consortium name="US DOE Joint Genome Institute (JGI-PGF)"/>
            <person name="Lucas S."/>
            <person name="Copeland A."/>
            <person name="Lapidus A."/>
            <person name="Bruce D."/>
            <person name="Goodwin L."/>
            <person name="Pitluck S."/>
            <person name="Kyrpides N."/>
            <person name="Mavromatis K."/>
            <person name="Ivanova N."/>
            <person name="Mikhailova N."/>
            <person name="Pagani I."/>
            <person name="Chertkov O."/>
            <person name="Detter J.C."/>
            <person name="Han C."/>
            <person name="Tapia R."/>
            <person name="Land M."/>
            <person name="Hauser L."/>
            <person name="Markowitz V."/>
            <person name="Cheng J.-F."/>
            <person name="Hugenholtz P."/>
            <person name="Woyke T."/>
            <person name="Wu D."/>
            <person name="Tindall B."/>
            <person name="Pomrenke H.G."/>
            <person name="Brambilla E."/>
            <person name="Klenk H.-P."/>
            <person name="Eisen J.A."/>
        </authorList>
    </citation>
    <scope>NUCLEOTIDE SEQUENCE [LARGE SCALE GENOMIC DNA]</scope>
    <source>
        <strain evidence="3">DSM 16823 / RW262 / RW262</strain>
    </source>
</reference>
<dbReference type="EMBL" id="CP002542">
    <property type="protein sequence ID" value="AEA43865.1"/>
    <property type="molecule type" value="Genomic_DNA"/>
</dbReference>
<dbReference type="PANTHER" id="PTHR35882">
    <property type="entry name" value="PELA"/>
    <property type="match status" value="1"/>
</dbReference>
<evidence type="ECO:0000313" key="2">
    <source>
        <dbReference type="EMBL" id="AEA43865.1"/>
    </source>
</evidence>
<dbReference type="AlphaFoldDB" id="F2IJ07"/>
<dbReference type="InterPro" id="IPR017853">
    <property type="entry name" value="GH"/>
</dbReference>
<dbReference type="InterPro" id="IPR016062">
    <property type="entry name" value="TM1410-rel"/>
</dbReference>
<dbReference type="HOGENOM" id="CLU_048092_0_0_10"/>
<dbReference type="PROSITE" id="PS51257">
    <property type="entry name" value="PROKAR_LIPOPROTEIN"/>
    <property type="match status" value="1"/>
</dbReference>
<reference evidence="2 3" key="1">
    <citation type="journal article" date="2011" name="Stand. Genomic Sci.">
        <title>Complete genome sequence of the gliding freshwater bacterium Fluviicola taffensis type strain (RW262).</title>
        <authorList>
            <person name="Woyke T."/>
            <person name="Chertkov O."/>
            <person name="Lapidus A."/>
            <person name="Nolan M."/>
            <person name="Lucas S."/>
            <person name="Del Rio T.G."/>
            <person name="Tice H."/>
            <person name="Cheng J.F."/>
            <person name="Tapia R."/>
            <person name="Han C."/>
            <person name="Goodwin L."/>
            <person name="Pitluck S."/>
            <person name="Liolios K."/>
            <person name="Pagani I."/>
            <person name="Ivanova N."/>
            <person name="Huntemann M."/>
            <person name="Mavromatis K."/>
            <person name="Mikhailova N."/>
            <person name="Pati A."/>
            <person name="Chen A."/>
            <person name="Palaniappan K."/>
            <person name="Land M."/>
            <person name="Hauser L."/>
            <person name="Brambilla E.M."/>
            <person name="Rohde M."/>
            <person name="Mwirichia R."/>
            <person name="Sikorski J."/>
            <person name="Tindall B.J."/>
            <person name="Goker M."/>
            <person name="Bristow J."/>
            <person name="Eisen J.A."/>
            <person name="Markowitz V."/>
            <person name="Hugenholtz P."/>
            <person name="Klenk H.P."/>
            <person name="Kyrpides N.C."/>
        </authorList>
    </citation>
    <scope>NUCLEOTIDE SEQUENCE [LARGE SCALE GENOMIC DNA]</scope>
    <source>
        <strain evidence="3">DSM 16823 / RW262 / RW262</strain>
    </source>
</reference>
<accession>F2IJ07</accession>
<name>F2IJ07_FLUTR</name>
<dbReference type="KEGG" id="fte:Fluta_1878"/>
<organism evidence="2 3">
    <name type="scientific">Fluviicola taffensis (strain DSM 16823 / NCIMB 13979 / RW262)</name>
    <dbReference type="NCBI Taxonomy" id="755732"/>
    <lineage>
        <taxon>Bacteria</taxon>
        <taxon>Pseudomonadati</taxon>
        <taxon>Bacteroidota</taxon>
        <taxon>Flavobacteriia</taxon>
        <taxon>Flavobacteriales</taxon>
        <taxon>Crocinitomicaceae</taxon>
        <taxon>Fluviicola</taxon>
    </lineage>
</organism>
<dbReference type="eggNOG" id="COG2342">
    <property type="taxonomic scope" value="Bacteria"/>
</dbReference>
<dbReference type="PANTHER" id="PTHR35882:SF3">
    <property type="entry name" value="GLYCOSIDE-HYDROLASE FAMILY GH114 TIM-BARREL DOMAIN-CONTAINING PROTEIN"/>
    <property type="match status" value="1"/>
</dbReference>
<keyword evidence="3" id="KW-1185">Reference proteome</keyword>
<evidence type="ECO:0000313" key="3">
    <source>
        <dbReference type="Proteomes" id="UP000007463"/>
    </source>
</evidence>
<dbReference type="InterPro" id="IPR013785">
    <property type="entry name" value="Aldolase_TIM"/>
</dbReference>
<dbReference type="SUPFAM" id="SSF51445">
    <property type="entry name" value="(Trans)glycosidases"/>
    <property type="match status" value="1"/>
</dbReference>
<dbReference type="STRING" id="755732.Fluta_1878"/>
<proteinExistence type="predicted"/>
<protein>
    <submittedName>
        <fullName evidence="2">TM1410 hypothetical-related protein</fullName>
    </submittedName>
</protein>
<gene>
    <name evidence="2" type="ordered locus">Fluta_1878</name>
</gene>
<dbReference type="Pfam" id="PF03537">
    <property type="entry name" value="Glyco_hydro_114"/>
    <property type="match status" value="1"/>
</dbReference>
<dbReference type="InterPro" id="IPR004352">
    <property type="entry name" value="GH114_TIM-barrel"/>
</dbReference>
<dbReference type="Gene3D" id="3.20.20.70">
    <property type="entry name" value="Aldolase class I"/>
    <property type="match status" value="2"/>
</dbReference>
<feature type="domain" description="Glycoside-hydrolase family GH114 TIM-barrel" evidence="1">
    <location>
        <begin position="194"/>
        <end position="307"/>
    </location>
</feature>
<dbReference type="PRINTS" id="PR01545">
    <property type="entry name" value="THEMAYE10DUF"/>
</dbReference>
<dbReference type="RefSeq" id="WP_013686635.1">
    <property type="nucleotide sequence ID" value="NC_015321.1"/>
</dbReference>
<evidence type="ECO:0000259" key="1">
    <source>
        <dbReference type="Pfam" id="PF03537"/>
    </source>
</evidence>
<dbReference type="Proteomes" id="UP000007463">
    <property type="component" value="Chromosome"/>
</dbReference>